<dbReference type="PANTHER" id="PTHR37042:SF4">
    <property type="entry name" value="OUTER MEMBRANE PROTEIN RV1973"/>
    <property type="match status" value="1"/>
</dbReference>
<evidence type="ECO:0000256" key="1">
    <source>
        <dbReference type="ARBA" id="ARBA00004370"/>
    </source>
</evidence>
<keyword evidence="2 4" id="KW-0472">Membrane</keyword>
<dbReference type="Proteomes" id="UP000320513">
    <property type="component" value="Unassembled WGS sequence"/>
</dbReference>
<dbReference type="PANTHER" id="PTHR37042">
    <property type="entry name" value="OUTER MEMBRANE PROTEIN RV1973"/>
    <property type="match status" value="1"/>
</dbReference>
<accession>A0A557XP64</accession>
<protein>
    <submittedName>
        <fullName evidence="5">Mce protein</fullName>
    </submittedName>
</protein>
<proteinExistence type="predicted"/>
<comment type="caution">
    <text evidence="5">The sequence shown here is derived from an EMBL/GenBank/DDBJ whole genome shotgun (WGS) entry which is preliminary data.</text>
</comment>
<gene>
    <name evidence="5" type="ORF">FPZ47_15530</name>
</gene>
<keyword evidence="4" id="KW-1133">Transmembrane helix</keyword>
<dbReference type="AlphaFoldDB" id="A0A557XP64"/>
<comment type="subcellular location">
    <subcellularLocation>
        <location evidence="1">Membrane</location>
    </subcellularLocation>
</comment>
<dbReference type="OrthoDB" id="4774723at2"/>
<organism evidence="5 6">
    <name type="scientific">Mycobacterium helveticum</name>
    <dbReference type="NCBI Taxonomy" id="2592811"/>
    <lineage>
        <taxon>Bacteria</taxon>
        <taxon>Bacillati</taxon>
        <taxon>Actinomycetota</taxon>
        <taxon>Actinomycetes</taxon>
        <taxon>Mycobacteriales</taxon>
        <taxon>Mycobacteriaceae</taxon>
        <taxon>Mycobacterium</taxon>
    </lineage>
</organism>
<keyword evidence="6" id="KW-1185">Reference proteome</keyword>
<dbReference type="RefSeq" id="WP_144952538.1">
    <property type="nucleotide sequence ID" value="NZ_VMQU01000063.1"/>
</dbReference>
<dbReference type="EMBL" id="VMQU01000063">
    <property type="protein sequence ID" value="TVS87655.1"/>
    <property type="molecule type" value="Genomic_DNA"/>
</dbReference>
<evidence type="ECO:0000313" key="6">
    <source>
        <dbReference type="Proteomes" id="UP000320513"/>
    </source>
</evidence>
<evidence type="ECO:0000256" key="3">
    <source>
        <dbReference type="SAM" id="MobiDB-lite"/>
    </source>
</evidence>
<keyword evidence="4" id="KW-0812">Transmembrane</keyword>
<evidence type="ECO:0000256" key="4">
    <source>
        <dbReference type="SAM" id="Phobius"/>
    </source>
</evidence>
<name>A0A557XP64_9MYCO</name>
<dbReference type="GO" id="GO:0016020">
    <property type="term" value="C:membrane"/>
    <property type="evidence" value="ECO:0007669"/>
    <property type="project" value="UniProtKB-SubCell"/>
</dbReference>
<feature type="region of interest" description="Disordered" evidence="3">
    <location>
        <begin position="1"/>
        <end position="71"/>
    </location>
</feature>
<feature type="transmembrane region" description="Helical" evidence="4">
    <location>
        <begin position="97"/>
        <end position="118"/>
    </location>
</feature>
<feature type="compositionally biased region" description="Basic and acidic residues" evidence="3">
    <location>
        <begin position="1"/>
        <end position="14"/>
    </location>
</feature>
<evidence type="ECO:0000313" key="5">
    <source>
        <dbReference type="EMBL" id="TVS87655.1"/>
    </source>
</evidence>
<sequence>MAEHADASQEKLSEMDQADPTPAAAGHTDEGSSDLSNRAPLKEKCVAEVSTLESAAEGPAHDADDCDTAVDGEVDDQVDDAQEDAVPAKERMSPVRLAAMLGLVAVVSLGALAGWFGFRLYQSHRAQEQRQLLVQVARQGALNLTTIDYEHADADIQRIVDSATGTFYDDFSHRSKPFIDVVKKAQSKSVGTITESGLESQSGSEAQVLVAVSVKTSNLGAAEQDPRHWRMRITVQKVGNDAKVSNVAFVP</sequence>
<reference evidence="5 6" key="1">
    <citation type="submission" date="2019-07" db="EMBL/GenBank/DDBJ databases">
        <title>New Mycobacterium species.</title>
        <authorList>
            <person name="Tortoli E."/>
            <person name="Ghielmetti G."/>
            <person name="Friedel U."/>
            <person name="Trovato A."/>
        </authorList>
    </citation>
    <scope>NUCLEOTIDE SEQUENCE [LARGE SCALE GENOMIC DNA]</scope>
    <source>
        <strain evidence="5 6">16-83</strain>
    </source>
</reference>
<evidence type="ECO:0000256" key="2">
    <source>
        <dbReference type="ARBA" id="ARBA00023136"/>
    </source>
</evidence>